<feature type="domain" description="N-acetyltransferase" evidence="1">
    <location>
        <begin position="1"/>
        <end position="142"/>
    </location>
</feature>
<keyword evidence="3" id="KW-1185">Reference proteome</keyword>
<organism evidence="2 3">
    <name type="scientific">Actibacterium atlanticum</name>
    <dbReference type="NCBI Taxonomy" id="1461693"/>
    <lineage>
        <taxon>Bacteria</taxon>
        <taxon>Pseudomonadati</taxon>
        <taxon>Pseudomonadota</taxon>
        <taxon>Alphaproteobacteria</taxon>
        <taxon>Rhodobacterales</taxon>
        <taxon>Roseobacteraceae</taxon>
        <taxon>Actibacterium</taxon>
    </lineage>
</organism>
<protein>
    <recommendedName>
        <fullName evidence="1">N-acetyltransferase domain-containing protein</fullName>
    </recommendedName>
</protein>
<comment type="caution">
    <text evidence="2">The sequence shown here is derived from an EMBL/GenBank/DDBJ whole genome shotgun (WGS) entry which is preliminary data.</text>
</comment>
<proteinExistence type="predicted"/>
<accession>A0A058ZQ46</accession>
<dbReference type="InterPro" id="IPR016181">
    <property type="entry name" value="Acyl_CoA_acyltransferase"/>
</dbReference>
<dbReference type="RefSeq" id="WP_051597958.1">
    <property type="nucleotide sequence ID" value="NZ_AQQY01000002.1"/>
</dbReference>
<dbReference type="Pfam" id="PF13508">
    <property type="entry name" value="Acetyltransf_7"/>
    <property type="match status" value="1"/>
</dbReference>
<evidence type="ECO:0000259" key="1">
    <source>
        <dbReference type="PROSITE" id="PS51186"/>
    </source>
</evidence>
<dbReference type="eggNOG" id="COG3153">
    <property type="taxonomic scope" value="Bacteria"/>
</dbReference>
<sequence>MNLRPVAQGDVLEISILLDTVFEGPAEARLVQRLRDEGAMALELVAEDDEGIMGYIAFARMLVPDSIWALSPVAVRQKSQGGGVGSKLIQHGLDMVRQSHESQGVVVLGAPEYYERFGFSRAAAADLTTPYAKEYTMFYPLAPEAAHLKAALSYPDAFSEAQ</sequence>
<gene>
    <name evidence="2" type="ORF">ATO10_05182</name>
</gene>
<dbReference type="SUPFAM" id="SSF55729">
    <property type="entry name" value="Acyl-CoA N-acyltransferases (Nat)"/>
    <property type="match status" value="1"/>
</dbReference>
<dbReference type="Proteomes" id="UP000024836">
    <property type="component" value="Unassembled WGS sequence"/>
</dbReference>
<dbReference type="EMBL" id="AQQY01000002">
    <property type="protein sequence ID" value="KCV82976.1"/>
    <property type="molecule type" value="Genomic_DNA"/>
</dbReference>
<dbReference type="OrthoDB" id="9797178at2"/>
<dbReference type="GO" id="GO:0016747">
    <property type="term" value="F:acyltransferase activity, transferring groups other than amino-acyl groups"/>
    <property type="evidence" value="ECO:0007669"/>
    <property type="project" value="InterPro"/>
</dbReference>
<dbReference type="InterPro" id="IPR000182">
    <property type="entry name" value="GNAT_dom"/>
</dbReference>
<dbReference type="PROSITE" id="PS51186">
    <property type="entry name" value="GNAT"/>
    <property type="match status" value="1"/>
</dbReference>
<dbReference type="STRING" id="1461693.ATO10_05182"/>
<name>A0A058ZQ46_9RHOB</name>
<reference evidence="2 3" key="1">
    <citation type="submission" date="2013-04" db="EMBL/GenBank/DDBJ databases">
        <title>Shimia sp. 22II-S11-Z10 Genome Sequencing.</title>
        <authorList>
            <person name="Lai Q."/>
            <person name="Li G."/>
            <person name="Shao Z."/>
        </authorList>
    </citation>
    <scope>NUCLEOTIDE SEQUENCE [LARGE SCALE GENOMIC DNA]</scope>
    <source>
        <strain evidence="3">22II-S11-Z10</strain>
    </source>
</reference>
<evidence type="ECO:0000313" key="2">
    <source>
        <dbReference type="EMBL" id="KCV82976.1"/>
    </source>
</evidence>
<dbReference type="CDD" id="cd04301">
    <property type="entry name" value="NAT_SF"/>
    <property type="match status" value="1"/>
</dbReference>
<dbReference type="AlphaFoldDB" id="A0A058ZQ46"/>
<dbReference type="Gene3D" id="3.40.630.30">
    <property type="match status" value="1"/>
</dbReference>
<evidence type="ECO:0000313" key="3">
    <source>
        <dbReference type="Proteomes" id="UP000024836"/>
    </source>
</evidence>